<reference evidence="2" key="1">
    <citation type="journal article" date="2005" name="Nature">
        <title>The map-based sequence of the rice genome.</title>
        <authorList>
            <consortium name="International rice genome sequencing project (IRGSP)"/>
            <person name="Matsumoto T."/>
            <person name="Wu J."/>
            <person name="Kanamori H."/>
            <person name="Katayose Y."/>
            <person name="Fujisawa M."/>
            <person name="Namiki N."/>
            <person name="Mizuno H."/>
            <person name="Yamamoto K."/>
            <person name="Antonio B.A."/>
            <person name="Baba T."/>
            <person name="Sakata K."/>
            <person name="Nagamura Y."/>
            <person name="Aoki H."/>
            <person name="Arikawa K."/>
            <person name="Arita K."/>
            <person name="Bito T."/>
            <person name="Chiden Y."/>
            <person name="Fujitsuka N."/>
            <person name="Fukunaka R."/>
            <person name="Hamada M."/>
            <person name="Harada C."/>
            <person name="Hayashi A."/>
            <person name="Hijishita S."/>
            <person name="Honda M."/>
            <person name="Hosokawa S."/>
            <person name="Ichikawa Y."/>
            <person name="Idonuma A."/>
            <person name="Iijima M."/>
            <person name="Ikeda M."/>
            <person name="Ikeno M."/>
            <person name="Ito K."/>
            <person name="Ito S."/>
            <person name="Ito T."/>
            <person name="Ito Y."/>
            <person name="Ito Y."/>
            <person name="Iwabuchi A."/>
            <person name="Kamiya K."/>
            <person name="Karasawa W."/>
            <person name="Kurita K."/>
            <person name="Katagiri S."/>
            <person name="Kikuta A."/>
            <person name="Kobayashi H."/>
            <person name="Kobayashi N."/>
            <person name="Machita K."/>
            <person name="Maehara T."/>
            <person name="Masukawa M."/>
            <person name="Mizubayashi T."/>
            <person name="Mukai Y."/>
            <person name="Nagasaki H."/>
            <person name="Nagata Y."/>
            <person name="Naito S."/>
            <person name="Nakashima M."/>
            <person name="Nakama Y."/>
            <person name="Nakamichi Y."/>
            <person name="Nakamura M."/>
            <person name="Meguro A."/>
            <person name="Negishi M."/>
            <person name="Ohta I."/>
            <person name="Ohta T."/>
            <person name="Okamoto M."/>
            <person name="Ono N."/>
            <person name="Saji S."/>
            <person name="Sakaguchi M."/>
            <person name="Sakai K."/>
            <person name="Shibata M."/>
            <person name="Shimokawa T."/>
            <person name="Song J."/>
            <person name="Takazaki Y."/>
            <person name="Terasawa K."/>
            <person name="Tsugane M."/>
            <person name="Tsuji K."/>
            <person name="Ueda S."/>
            <person name="Waki K."/>
            <person name="Yamagata H."/>
            <person name="Yamamoto M."/>
            <person name="Yamamoto S."/>
            <person name="Yamane H."/>
            <person name="Yoshiki S."/>
            <person name="Yoshihara R."/>
            <person name="Yukawa K."/>
            <person name="Zhong H."/>
            <person name="Yano M."/>
            <person name="Yuan Q."/>
            <person name="Ouyang S."/>
            <person name="Liu J."/>
            <person name="Jones K.M."/>
            <person name="Gansberger K."/>
            <person name="Moffat K."/>
            <person name="Hill J."/>
            <person name="Bera J."/>
            <person name="Fadrosh D."/>
            <person name="Jin S."/>
            <person name="Johri S."/>
            <person name="Kim M."/>
            <person name="Overton L."/>
            <person name="Reardon M."/>
            <person name="Tsitrin T."/>
            <person name="Vuong H."/>
            <person name="Weaver B."/>
            <person name="Ciecko A."/>
            <person name="Tallon L."/>
            <person name="Jackson J."/>
            <person name="Pai G."/>
            <person name="Aken S.V."/>
            <person name="Utterback T."/>
            <person name="Reidmuller S."/>
            <person name="Feldblyum T."/>
            <person name="Hsiao J."/>
            <person name="Zismann V."/>
            <person name="Iobst S."/>
            <person name="de Vazeille A.R."/>
            <person name="Buell C.R."/>
            <person name="Ying K."/>
            <person name="Li Y."/>
            <person name="Lu T."/>
            <person name="Huang Y."/>
            <person name="Zhao Q."/>
            <person name="Feng Q."/>
            <person name="Zhang L."/>
            <person name="Zhu J."/>
            <person name="Weng Q."/>
            <person name="Mu J."/>
            <person name="Lu Y."/>
            <person name="Fan D."/>
            <person name="Liu Y."/>
            <person name="Guan J."/>
            <person name="Zhang Y."/>
            <person name="Yu S."/>
            <person name="Liu X."/>
            <person name="Zhang Y."/>
            <person name="Hong G."/>
            <person name="Han B."/>
            <person name="Choisne N."/>
            <person name="Demange N."/>
            <person name="Orjeda G."/>
            <person name="Samain S."/>
            <person name="Cattolico L."/>
            <person name="Pelletier E."/>
            <person name="Couloux A."/>
            <person name="Segurens B."/>
            <person name="Wincker P."/>
            <person name="D'Hont A."/>
            <person name="Scarpelli C."/>
            <person name="Weissenbach J."/>
            <person name="Salanoubat M."/>
            <person name="Quetier F."/>
            <person name="Yu Y."/>
            <person name="Kim H.R."/>
            <person name="Rambo T."/>
            <person name="Currie J."/>
            <person name="Collura K."/>
            <person name="Luo M."/>
            <person name="Yang T."/>
            <person name="Ammiraju J.S.S."/>
            <person name="Engler F."/>
            <person name="Soderlund C."/>
            <person name="Wing R.A."/>
            <person name="Palmer L.E."/>
            <person name="de la Bastide M."/>
            <person name="Spiegel L."/>
            <person name="Nascimento L."/>
            <person name="Zutavern T."/>
            <person name="O'Shaughnessy A."/>
            <person name="Dike S."/>
            <person name="Dedhia N."/>
            <person name="Preston R."/>
            <person name="Balija V."/>
            <person name="McCombie W.R."/>
            <person name="Chow T."/>
            <person name="Chen H."/>
            <person name="Chung M."/>
            <person name="Chen C."/>
            <person name="Shaw J."/>
            <person name="Wu H."/>
            <person name="Hsiao K."/>
            <person name="Chao Y."/>
            <person name="Chu M."/>
            <person name="Cheng C."/>
            <person name="Hour A."/>
            <person name="Lee P."/>
            <person name="Lin S."/>
            <person name="Lin Y."/>
            <person name="Liou J."/>
            <person name="Liu S."/>
            <person name="Hsing Y."/>
            <person name="Raghuvanshi S."/>
            <person name="Mohanty A."/>
            <person name="Bharti A.K."/>
            <person name="Gaur A."/>
            <person name="Gupta V."/>
            <person name="Kumar D."/>
            <person name="Ravi V."/>
            <person name="Vij S."/>
            <person name="Kapur A."/>
            <person name="Khurana P."/>
            <person name="Khurana P."/>
            <person name="Khurana J.P."/>
            <person name="Tyagi A.K."/>
            <person name="Gaikwad K."/>
            <person name="Singh A."/>
            <person name="Dalal V."/>
            <person name="Srivastava S."/>
            <person name="Dixit A."/>
            <person name="Pal A.K."/>
            <person name="Ghazi I.A."/>
            <person name="Yadav M."/>
            <person name="Pandit A."/>
            <person name="Bhargava A."/>
            <person name="Sureshbabu K."/>
            <person name="Batra K."/>
            <person name="Sharma T.R."/>
            <person name="Mohapatra T."/>
            <person name="Singh N.K."/>
            <person name="Messing J."/>
            <person name="Nelson A.B."/>
            <person name="Fuks G."/>
            <person name="Kavchok S."/>
            <person name="Keizer G."/>
            <person name="Linton E."/>
            <person name="Llaca V."/>
            <person name="Song R."/>
            <person name="Tanyolac B."/>
            <person name="Young S."/>
            <person name="Ho-Il K."/>
            <person name="Hahn J.H."/>
            <person name="Sangsakoo G."/>
            <person name="Vanavichit A."/>
            <person name="de Mattos Luiz.A.T."/>
            <person name="Zimmer P.D."/>
            <person name="Malone G."/>
            <person name="Dellagostin O."/>
            <person name="de Oliveira A.C."/>
            <person name="Bevan M."/>
            <person name="Bancroft I."/>
            <person name="Minx P."/>
            <person name="Cordum H."/>
            <person name="Wilson R."/>
            <person name="Cheng Z."/>
            <person name="Jin W."/>
            <person name="Jiang J."/>
            <person name="Leong S.A."/>
            <person name="Iwama H."/>
            <person name="Gojobori T."/>
            <person name="Itoh T."/>
            <person name="Niimura Y."/>
            <person name="Fujii Y."/>
            <person name="Habara T."/>
            <person name="Sakai H."/>
            <person name="Sato Y."/>
            <person name="Wilson G."/>
            <person name="Kumar K."/>
            <person name="McCouch S."/>
            <person name="Juretic N."/>
            <person name="Hoen D."/>
            <person name="Wright S."/>
            <person name="Bruskiewich R."/>
            <person name="Bureau T."/>
            <person name="Miyao A."/>
            <person name="Hirochika H."/>
            <person name="Nishikawa T."/>
            <person name="Kadowaki K."/>
            <person name="Sugiura M."/>
            <person name="Burr B."/>
            <person name="Sasaki T."/>
        </authorList>
    </citation>
    <scope>NUCLEOTIDE SEQUENCE [LARGE SCALE GENOMIC DNA]</scope>
    <source>
        <strain evidence="2">cv. Nipponbare</strain>
    </source>
</reference>
<proteinExistence type="predicted"/>
<protein>
    <submittedName>
        <fullName evidence="1">Uncharacterized protein</fullName>
    </submittedName>
</protein>
<dbReference type="EMBL" id="AP004586">
    <property type="protein sequence ID" value="BAD09595.1"/>
    <property type="molecule type" value="Genomic_DNA"/>
</dbReference>
<sequence length="363" mass="37705">MPAVFTLAAAARRARIGANTSPADSNRGQVNPSPEATIAAKGNFYHYHVQEFCAKHKKDMADEHPVISSDSMFLKAILPTLNVSPCNPLTITGGAGSSTVTAAAFAGGSSSPAPLQVLVFQQQSTGNGNVEISFNSNASPMAMWCPAAGCSLAEGAFSYQGPLPPSMRNHINLLLTALPLQIGIAMDKGKAPLIELPYGIPMDDFLVGQTAYGGAGPSIEAPDATAAAYPYIDALNNNVAAGSLMASPMEPTFSITEPTVLTQGEGSETNAVATTRNNAAPLMVPDQVTADAAMDAEEDIMFSLESLLGLDYDMLPMEDSSAAEAAAADDSAGMDIGWDLDLHDILVENANDFVFLDSIAGSE</sequence>
<accession>Q6ZC00</accession>
<organism evidence="1 2">
    <name type="scientific">Oryza sativa subsp. japonica</name>
    <name type="common">Rice</name>
    <dbReference type="NCBI Taxonomy" id="39947"/>
    <lineage>
        <taxon>Eukaryota</taxon>
        <taxon>Viridiplantae</taxon>
        <taxon>Streptophyta</taxon>
        <taxon>Embryophyta</taxon>
        <taxon>Tracheophyta</taxon>
        <taxon>Spermatophyta</taxon>
        <taxon>Magnoliopsida</taxon>
        <taxon>Liliopsida</taxon>
        <taxon>Poales</taxon>
        <taxon>Poaceae</taxon>
        <taxon>BOP clade</taxon>
        <taxon>Oryzoideae</taxon>
        <taxon>Oryzeae</taxon>
        <taxon>Oryzinae</taxon>
        <taxon>Oryza</taxon>
        <taxon>Oryza sativa</taxon>
    </lineage>
</organism>
<evidence type="ECO:0000313" key="2">
    <source>
        <dbReference type="Proteomes" id="UP000000763"/>
    </source>
</evidence>
<reference evidence="2" key="2">
    <citation type="journal article" date="2008" name="Nucleic Acids Res.">
        <title>The rice annotation project database (RAP-DB): 2008 update.</title>
        <authorList>
            <consortium name="The rice annotation project (RAP)"/>
        </authorList>
    </citation>
    <scope>GENOME REANNOTATION</scope>
    <source>
        <strain evidence="2">cv. Nipponbare</strain>
    </source>
</reference>
<gene>
    <name evidence="1" type="primary">P0493A04.28</name>
</gene>
<dbReference type="Proteomes" id="UP000000763">
    <property type="component" value="Chromosome 8"/>
</dbReference>
<dbReference type="AlphaFoldDB" id="Q6ZC00"/>
<name>Q6ZC00_ORYSJ</name>
<evidence type="ECO:0000313" key="1">
    <source>
        <dbReference type="EMBL" id="BAD09595.1"/>
    </source>
</evidence>